<dbReference type="Gene3D" id="3.40.50.1980">
    <property type="entry name" value="Nitrogenase molybdenum iron protein domain"/>
    <property type="match status" value="2"/>
</dbReference>
<dbReference type="PANTHER" id="PTHR30535:SF34">
    <property type="entry name" value="MOLYBDATE-BINDING PROTEIN MOLA"/>
    <property type="match status" value="1"/>
</dbReference>
<dbReference type="SUPFAM" id="SSF53807">
    <property type="entry name" value="Helical backbone' metal receptor"/>
    <property type="match status" value="1"/>
</dbReference>
<evidence type="ECO:0000313" key="2">
    <source>
        <dbReference type="EMBL" id="OOZ36054.1"/>
    </source>
</evidence>
<dbReference type="RefSeq" id="WP_078487686.1">
    <property type="nucleotide sequence ID" value="NZ_MPRJ01000057.1"/>
</dbReference>
<reference evidence="2 3" key="1">
    <citation type="submission" date="2016-11" db="EMBL/GenBank/DDBJ databases">
        <title>Mixed transmission modes and dynamic genome evolution in an obligate animal-bacterial symbiosis.</title>
        <authorList>
            <person name="Russell S.L."/>
            <person name="Corbett-Detig R.B."/>
            <person name="Cavanaugh C.M."/>
        </authorList>
    </citation>
    <scope>NUCLEOTIDE SEQUENCE [LARGE SCALE GENOMIC DNA]</scope>
    <source>
        <strain evidence="2">Se-Cadez</strain>
    </source>
</reference>
<name>A0A1T2KT83_9GAMM</name>
<evidence type="ECO:0000259" key="1">
    <source>
        <dbReference type="PROSITE" id="PS50983"/>
    </source>
</evidence>
<keyword evidence="3" id="KW-1185">Reference proteome</keyword>
<protein>
    <recommendedName>
        <fullName evidence="1">Fe/B12 periplasmic-binding domain-containing protein</fullName>
    </recommendedName>
</protein>
<dbReference type="Pfam" id="PF01497">
    <property type="entry name" value="Peripla_BP_2"/>
    <property type="match status" value="1"/>
</dbReference>
<dbReference type="AlphaFoldDB" id="A0A1T2KT83"/>
<organism evidence="2 3">
    <name type="scientific">Solemya velesiana gill symbiont</name>
    <dbReference type="NCBI Taxonomy" id="1918948"/>
    <lineage>
        <taxon>Bacteria</taxon>
        <taxon>Pseudomonadati</taxon>
        <taxon>Pseudomonadota</taxon>
        <taxon>Gammaproteobacteria</taxon>
        <taxon>sulfur-oxidizing symbionts</taxon>
    </lineage>
</organism>
<dbReference type="PROSITE" id="PS50983">
    <property type="entry name" value="FE_B12_PBP"/>
    <property type="match status" value="1"/>
</dbReference>
<dbReference type="Proteomes" id="UP000190896">
    <property type="component" value="Unassembled WGS sequence"/>
</dbReference>
<proteinExistence type="predicted"/>
<dbReference type="GO" id="GO:0071281">
    <property type="term" value="P:cellular response to iron ion"/>
    <property type="evidence" value="ECO:0007669"/>
    <property type="project" value="TreeGrafter"/>
</dbReference>
<dbReference type="OrthoDB" id="6869405at2"/>
<dbReference type="InterPro" id="IPR002491">
    <property type="entry name" value="ABC_transptr_periplasmic_BD"/>
</dbReference>
<gene>
    <name evidence="2" type="ORF">BOW51_09010</name>
</gene>
<dbReference type="PANTHER" id="PTHR30535">
    <property type="entry name" value="VITAMIN B12-BINDING PROTEIN"/>
    <property type="match status" value="1"/>
</dbReference>
<sequence>MMLSRSILILLLALFSANTLGAKKPMRVVSTNLCTDQLLLMLAEPGQIASVSHLAVEPESSYMAEQAKRYPLNHAEVEELLTLKPDLIVAGAFTKKATVNLLRELGYRVEVFPLTSNIAEIKRNVEHMAQLLEQRAKGDELVQEMEKRISTVQAEVPNRALPSLFYQPRGYTSGRNTLHDEALILTGWRNVASEHGVNGYGVIDLESVLLAEPVQFFTSDYGQGSDSLAQRQLQHPALRLITGGKPMVNVGFRYWICGGPMIADAIEQLAEIRNR</sequence>
<comment type="caution">
    <text evidence="2">The sequence shown here is derived from an EMBL/GenBank/DDBJ whole genome shotgun (WGS) entry which is preliminary data.</text>
</comment>
<dbReference type="EMBL" id="MPRJ01000057">
    <property type="protein sequence ID" value="OOZ36054.1"/>
    <property type="molecule type" value="Genomic_DNA"/>
</dbReference>
<feature type="domain" description="Fe/B12 periplasmic-binding" evidence="1">
    <location>
        <begin position="27"/>
        <end position="275"/>
    </location>
</feature>
<dbReference type="InterPro" id="IPR050902">
    <property type="entry name" value="ABC_Transporter_SBP"/>
</dbReference>
<evidence type="ECO:0000313" key="3">
    <source>
        <dbReference type="Proteomes" id="UP000190896"/>
    </source>
</evidence>
<accession>A0A1T2KT83</accession>